<comment type="caution">
    <text evidence="3">The sequence shown here is derived from an EMBL/GenBank/DDBJ whole genome shotgun (WGS) entry which is preliminary data.</text>
</comment>
<dbReference type="Gene3D" id="1.10.260.40">
    <property type="entry name" value="lambda repressor-like DNA-binding domains"/>
    <property type="match status" value="1"/>
</dbReference>
<evidence type="ECO:0000256" key="1">
    <source>
        <dbReference type="ARBA" id="ARBA00023125"/>
    </source>
</evidence>
<evidence type="ECO:0000313" key="4">
    <source>
        <dbReference type="EMBL" id="RDY30650.1"/>
    </source>
</evidence>
<dbReference type="EMBL" id="NOKA02000031">
    <property type="protein sequence ID" value="RDY30650.1"/>
    <property type="molecule type" value="Genomic_DNA"/>
</dbReference>
<evidence type="ECO:0000313" key="3">
    <source>
        <dbReference type="EMBL" id="PXV86850.1"/>
    </source>
</evidence>
<dbReference type="OrthoDB" id="9805654at2"/>
<sequence length="126" mass="14189">MKKSYEIIRGLREDKDLRQLDIARVIGTTQQHYSRCEQGESDLQTRAVISLANFYDVSTDYLLGQTACKQGVNALNQAVIGEYTSGELISDVLSLSNNGRRAVLEYIELQKLKEMMIKSGNLLTKD</sequence>
<dbReference type="SMART" id="SM00530">
    <property type="entry name" value="HTH_XRE"/>
    <property type="match status" value="1"/>
</dbReference>
<evidence type="ECO:0000259" key="2">
    <source>
        <dbReference type="PROSITE" id="PS50943"/>
    </source>
</evidence>
<dbReference type="PROSITE" id="PS50943">
    <property type="entry name" value="HTH_CROC1"/>
    <property type="match status" value="1"/>
</dbReference>
<keyword evidence="1" id="KW-0238">DNA-binding</keyword>
<reference evidence="4" key="3">
    <citation type="submission" date="2018-07" db="EMBL/GenBank/DDBJ databases">
        <authorList>
            <person name="Quirk P.G."/>
            <person name="Krulwich T.A."/>
        </authorList>
    </citation>
    <scope>NUCLEOTIDE SEQUENCE</scope>
    <source>
        <strain evidence="4">CCRI-19302</strain>
    </source>
</reference>
<dbReference type="Proteomes" id="UP000216411">
    <property type="component" value="Unassembled WGS sequence"/>
</dbReference>
<gene>
    <name evidence="3" type="ORF">C8E03_11150</name>
    <name evidence="4" type="ORF">CG710_013475</name>
</gene>
<reference evidence="3 6" key="2">
    <citation type="submission" date="2018-05" db="EMBL/GenBank/DDBJ databases">
        <title>Genomic Encyclopedia of Type Strains, Phase IV (KMG-IV): sequencing the most valuable type-strain genomes for metagenomic binning, comparative biology and taxonomic classification.</title>
        <authorList>
            <person name="Goeker M."/>
        </authorList>
    </citation>
    <scope>NUCLEOTIDE SEQUENCE [LARGE SCALE GENOMIC DNA]</scope>
    <source>
        <strain evidence="3 6">DSM 28816</strain>
    </source>
</reference>
<evidence type="ECO:0000313" key="6">
    <source>
        <dbReference type="Proteomes" id="UP000247523"/>
    </source>
</evidence>
<dbReference type="GO" id="GO:0003677">
    <property type="term" value="F:DNA binding"/>
    <property type="evidence" value="ECO:0007669"/>
    <property type="project" value="UniProtKB-KW"/>
</dbReference>
<accession>A0A255S3V0</accession>
<organism evidence="3 6">
    <name type="scientific">Lachnotalea glycerini</name>
    <dbReference type="NCBI Taxonomy" id="1763509"/>
    <lineage>
        <taxon>Bacteria</taxon>
        <taxon>Bacillati</taxon>
        <taxon>Bacillota</taxon>
        <taxon>Clostridia</taxon>
        <taxon>Lachnospirales</taxon>
        <taxon>Lachnospiraceae</taxon>
        <taxon>Lachnotalea</taxon>
    </lineage>
</organism>
<name>A0A255S3V0_9FIRM</name>
<dbReference type="PANTHER" id="PTHR46558">
    <property type="entry name" value="TRACRIPTIONAL REGULATORY PROTEIN-RELATED-RELATED"/>
    <property type="match status" value="1"/>
</dbReference>
<dbReference type="AlphaFoldDB" id="A0A255S3V0"/>
<dbReference type="SUPFAM" id="SSF47413">
    <property type="entry name" value="lambda repressor-like DNA-binding domains"/>
    <property type="match status" value="1"/>
</dbReference>
<dbReference type="Pfam" id="PF01381">
    <property type="entry name" value="HTH_3"/>
    <property type="match status" value="1"/>
</dbReference>
<dbReference type="CDD" id="cd00093">
    <property type="entry name" value="HTH_XRE"/>
    <property type="match status" value="1"/>
</dbReference>
<feature type="domain" description="HTH cro/C1-type" evidence="2">
    <location>
        <begin position="8"/>
        <end position="62"/>
    </location>
</feature>
<proteinExistence type="predicted"/>
<dbReference type="RefSeq" id="WP_094378372.1">
    <property type="nucleotide sequence ID" value="NZ_NOKA02000031.1"/>
</dbReference>
<dbReference type="InterPro" id="IPR010982">
    <property type="entry name" value="Lambda_DNA-bd_dom_sf"/>
</dbReference>
<keyword evidence="5" id="KW-1185">Reference proteome</keyword>
<evidence type="ECO:0000313" key="5">
    <source>
        <dbReference type="Proteomes" id="UP000216411"/>
    </source>
</evidence>
<dbReference type="Proteomes" id="UP000247523">
    <property type="component" value="Unassembled WGS sequence"/>
</dbReference>
<protein>
    <submittedName>
        <fullName evidence="3">Helix-turn-helix protein</fullName>
    </submittedName>
    <submittedName>
        <fullName evidence="4">XRE family transcriptional regulator</fullName>
    </submittedName>
</protein>
<dbReference type="InterPro" id="IPR001387">
    <property type="entry name" value="Cro/C1-type_HTH"/>
</dbReference>
<dbReference type="PANTHER" id="PTHR46558:SF11">
    <property type="entry name" value="HTH-TYPE TRANSCRIPTIONAL REGULATOR XRE"/>
    <property type="match status" value="1"/>
</dbReference>
<reference evidence="4 5" key="1">
    <citation type="journal article" date="2017" name="Genome Announc.">
        <title>Draft Genome Sequence of a Sporulating and Motile Strain of Lachnotalea glycerini Isolated from Water in Quebec City, Canada.</title>
        <authorList>
            <person name="Maheux A.F."/>
            <person name="Boudreau D.K."/>
            <person name="Berube E."/>
            <person name="Boissinot M."/>
            <person name="Raymond F."/>
            <person name="Brodeur S."/>
            <person name="Corbeil J."/>
            <person name="Isabel S."/>
            <person name="Omar R.F."/>
            <person name="Bergeron M.G."/>
        </authorList>
    </citation>
    <scope>NUCLEOTIDE SEQUENCE [LARGE SCALE GENOMIC DNA]</scope>
    <source>
        <strain evidence="4 5">CCRI-19302</strain>
    </source>
</reference>
<dbReference type="EMBL" id="QICS01000011">
    <property type="protein sequence ID" value="PXV86850.1"/>
    <property type="molecule type" value="Genomic_DNA"/>
</dbReference>